<sequence length="131" mass="14969">MCFTHFISQDIAQEYEGTRDFALPFPTRGLYSERSAATVAGFSEELRKIIATYKRIDTYKTVRYEMDSLFQCTVNDDHIVFAISTEVEPIVHLLLCVDDRVSDDLMTKPIENETDSGIPTFITEKASDLEE</sequence>
<keyword evidence="2" id="KW-1185">Reference proteome</keyword>
<organism evidence="1 2">
    <name type="scientific">Teladorsagia circumcincta</name>
    <name type="common">Brown stomach worm</name>
    <name type="synonym">Ostertagia circumcincta</name>
    <dbReference type="NCBI Taxonomy" id="45464"/>
    <lineage>
        <taxon>Eukaryota</taxon>
        <taxon>Metazoa</taxon>
        <taxon>Ecdysozoa</taxon>
        <taxon>Nematoda</taxon>
        <taxon>Chromadorea</taxon>
        <taxon>Rhabditida</taxon>
        <taxon>Rhabditina</taxon>
        <taxon>Rhabditomorpha</taxon>
        <taxon>Strongyloidea</taxon>
        <taxon>Trichostrongylidae</taxon>
        <taxon>Teladorsagia</taxon>
    </lineage>
</organism>
<protein>
    <submittedName>
        <fullName evidence="1">Uncharacterized protein</fullName>
    </submittedName>
</protein>
<dbReference type="AlphaFoldDB" id="A0A2G9UZ08"/>
<gene>
    <name evidence="1" type="ORF">TELCIR_03244</name>
</gene>
<evidence type="ECO:0000313" key="1">
    <source>
        <dbReference type="EMBL" id="PIO74740.1"/>
    </source>
</evidence>
<dbReference type="Proteomes" id="UP000230423">
    <property type="component" value="Unassembled WGS sequence"/>
</dbReference>
<name>A0A2G9UZ08_TELCI</name>
<reference evidence="1 2" key="1">
    <citation type="submission" date="2015-09" db="EMBL/GenBank/DDBJ databases">
        <title>Draft genome of the parasitic nematode Teladorsagia circumcincta isolate WARC Sus (inbred).</title>
        <authorList>
            <person name="Mitreva M."/>
        </authorList>
    </citation>
    <scope>NUCLEOTIDE SEQUENCE [LARGE SCALE GENOMIC DNA]</scope>
    <source>
        <strain evidence="1 2">S</strain>
    </source>
</reference>
<proteinExistence type="predicted"/>
<dbReference type="OrthoDB" id="5872581at2759"/>
<accession>A0A2G9UZ08</accession>
<evidence type="ECO:0000313" key="2">
    <source>
        <dbReference type="Proteomes" id="UP000230423"/>
    </source>
</evidence>
<dbReference type="EMBL" id="KZ345229">
    <property type="protein sequence ID" value="PIO74740.1"/>
    <property type="molecule type" value="Genomic_DNA"/>
</dbReference>